<dbReference type="EMBL" id="JAOH01000002">
    <property type="protein sequence ID" value="EUA65291.1"/>
    <property type="molecule type" value="Genomic_DNA"/>
</dbReference>
<comment type="caution">
    <text evidence="1">The sequence shown here is derived from an EMBL/GenBank/DDBJ whole genome shotgun (WGS) entry which is preliminary data.</text>
</comment>
<gene>
    <name evidence="1" type="ORF">I542_5471</name>
</gene>
<reference evidence="1 2" key="1">
    <citation type="submission" date="2013-12" db="EMBL/GenBank/DDBJ databases">
        <authorList>
            <person name="Zelazny A."/>
            <person name="Olivier K."/>
            <person name="Holland S."/>
            <person name="Lenaerts A."/>
            <person name="Ordway D."/>
            <person name="DeGroote M.A."/>
            <person name="Parker T."/>
            <person name="Sizemore C."/>
            <person name="Tallon L.J."/>
            <person name="Sadzewicz L.K."/>
            <person name="Sengamalay N."/>
            <person name="Fraser C.M."/>
            <person name="Hine E."/>
            <person name="Shefchek K.A."/>
            <person name="Das S.P."/>
            <person name="Tettelin H."/>
        </authorList>
    </citation>
    <scope>NUCLEOTIDE SEQUENCE [LARGE SCALE GENOMIC DNA]</scope>
    <source>
        <strain evidence="1 2">1948</strain>
    </source>
</reference>
<protein>
    <submittedName>
        <fullName evidence="1">Uncharacterized protein</fullName>
    </submittedName>
</protein>
<evidence type="ECO:0000313" key="1">
    <source>
        <dbReference type="EMBL" id="EUA65291.1"/>
    </source>
</evidence>
<dbReference type="Proteomes" id="UP000021210">
    <property type="component" value="Unassembled WGS sequence"/>
</dbReference>
<accession>A0A829QS42</accession>
<organism evidence="1 2">
    <name type="scientific">Mycobacteroides abscessus 1948</name>
    <dbReference type="NCBI Taxonomy" id="1299323"/>
    <lineage>
        <taxon>Bacteria</taxon>
        <taxon>Bacillati</taxon>
        <taxon>Actinomycetota</taxon>
        <taxon>Actinomycetes</taxon>
        <taxon>Mycobacteriales</taxon>
        <taxon>Mycobacteriaceae</taxon>
        <taxon>Mycobacteroides</taxon>
        <taxon>Mycobacteroides abscessus</taxon>
    </lineage>
</organism>
<sequence length="114" mass="12204">MQEYGVPGFHVDGAAAVQDLSLVPAGHVIGGGHGIQVPGQHDPGTEPVIRTGQHRVAVTDDLETTGLFPQRHLDRIGDLGLVTGLTGDVYQGSRQGDRVTSEFKRHRFRLACTP</sequence>
<dbReference type="AlphaFoldDB" id="A0A829QS42"/>
<name>A0A829QS42_9MYCO</name>
<evidence type="ECO:0000313" key="2">
    <source>
        <dbReference type="Proteomes" id="UP000021210"/>
    </source>
</evidence>
<proteinExistence type="predicted"/>